<gene>
    <name evidence="8" type="ORF">SAMN05216175_101152</name>
</gene>
<dbReference type="Pfam" id="PF00015">
    <property type="entry name" value="MCPsignal"/>
    <property type="match status" value="1"/>
</dbReference>
<dbReference type="AlphaFoldDB" id="A0A1I2LP30"/>
<dbReference type="InterPro" id="IPR035965">
    <property type="entry name" value="PAS-like_dom_sf"/>
</dbReference>
<evidence type="ECO:0000256" key="1">
    <source>
        <dbReference type="ARBA" id="ARBA00004370"/>
    </source>
</evidence>
<evidence type="ECO:0000259" key="6">
    <source>
        <dbReference type="PROSITE" id="PS50111"/>
    </source>
</evidence>
<dbReference type="EMBL" id="FOOU01000001">
    <property type="protein sequence ID" value="SFF80863.1"/>
    <property type="molecule type" value="Genomic_DNA"/>
</dbReference>
<feature type="transmembrane region" description="Helical" evidence="5">
    <location>
        <begin position="168"/>
        <end position="189"/>
    </location>
</feature>
<name>A0A1I2LP30_9GAMM</name>
<reference evidence="9" key="1">
    <citation type="submission" date="2016-10" db="EMBL/GenBank/DDBJ databases">
        <authorList>
            <person name="Varghese N."/>
            <person name="Submissions S."/>
        </authorList>
    </citation>
    <scope>NUCLEOTIDE SEQUENCE [LARGE SCALE GENOMIC DNA]</scope>
    <source>
        <strain evidence="9">CGMCC 1.10971</strain>
    </source>
</reference>
<dbReference type="PANTHER" id="PTHR32089:SF74">
    <property type="entry name" value="METHYL-ACCEPTING CHEMOTAXIS PROTEIN AER"/>
    <property type="match status" value="1"/>
</dbReference>
<evidence type="ECO:0000256" key="5">
    <source>
        <dbReference type="SAM" id="Phobius"/>
    </source>
</evidence>
<dbReference type="Pfam" id="PF08447">
    <property type="entry name" value="PAS_3"/>
    <property type="match status" value="1"/>
</dbReference>
<evidence type="ECO:0000313" key="8">
    <source>
        <dbReference type="EMBL" id="SFF80863.1"/>
    </source>
</evidence>
<evidence type="ECO:0000256" key="4">
    <source>
        <dbReference type="PROSITE-ProRule" id="PRU00284"/>
    </source>
</evidence>
<dbReference type="CDD" id="cd11386">
    <property type="entry name" value="MCP_signal"/>
    <property type="match status" value="1"/>
</dbReference>
<dbReference type="SMART" id="SM00091">
    <property type="entry name" value="PAS"/>
    <property type="match status" value="1"/>
</dbReference>
<feature type="domain" description="Methyl-accepting transducer" evidence="6">
    <location>
        <begin position="242"/>
        <end position="478"/>
    </location>
</feature>
<dbReference type="InterPro" id="IPR013655">
    <property type="entry name" value="PAS_fold_3"/>
</dbReference>
<dbReference type="InterPro" id="IPR001610">
    <property type="entry name" value="PAC"/>
</dbReference>
<keyword evidence="5" id="KW-0812">Transmembrane</keyword>
<dbReference type="FunFam" id="1.10.287.950:FF:000001">
    <property type="entry name" value="Methyl-accepting chemotaxis sensory transducer"/>
    <property type="match status" value="1"/>
</dbReference>
<dbReference type="PANTHER" id="PTHR32089">
    <property type="entry name" value="METHYL-ACCEPTING CHEMOTAXIS PROTEIN MCPB"/>
    <property type="match status" value="1"/>
</dbReference>
<dbReference type="Gene3D" id="1.10.287.950">
    <property type="entry name" value="Methyl-accepting chemotaxis protein"/>
    <property type="match status" value="1"/>
</dbReference>
<evidence type="ECO:0000256" key="2">
    <source>
        <dbReference type="ARBA" id="ARBA00023224"/>
    </source>
</evidence>
<dbReference type="PROSITE" id="PS50111">
    <property type="entry name" value="CHEMOTAXIS_TRANSDUC_2"/>
    <property type="match status" value="1"/>
</dbReference>
<dbReference type="Gene3D" id="3.30.450.20">
    <property type="entry name" value="PAS domain"/>
    <property type="match status" value="1"/>
</dbReference>
<dbReference type="OrthoDB" id="5675566at2"/>
<feature type="transmembrane region" description="Helical" evidence="5">
    <location>
        <begin position="141"/>
        <end position="162"/>
    </location>
</feature>
<dbReference type="GO" id="GO:0007165">
    <property type="term" value="P:signal transduction"/>
    <property type="evidence" value="ECO:0007669"/>
    <property type="project" value="UniProtKB-KW"/>
</dbReference>
<dbReference type="SMART" id="SM00086">
    <property type="entry name" value="PAC"/>
    <property type="match status" value="1"/>
</dbReference>
<keyword evidence="5" id="KW-1133">Transmembrane helix</keyword>
<dbReference type="GO" id="GO:0016020">
    <property type="term" value="C:membrane"/>
    <property type="evidence" value="ECO:0007669"/>
    <property type="project" value="UniProtKB-SubCell"/>
</dbReference>
<dbReference type="SUPFAM" id="SSF58104">
    <property type="entry name" value="Methyl-accepting chemotaxis protein (MCP) signaling domain"/>
    <property type="match status" value="1"/>
</dbReference>
<comment type="subcellular location">
    <subcellularLocation>
        <location evidence="1">Membrane</location>
    </subcellularLocation>
</comment>
<dbReference type="NCBIfam" id="TIGR00229">
    <property type="entry name" value="sensory_box"/>
    <property type="match status" value="1"/>
</dbReference>
<dbReference type="SMART" id="SM00283">
    <property type="entry name" value="MA"/>
    <property type="match status" value="1"/>
</dbReference>
<sequence length="512" mass="55740">MASIERKFSNDIRLISTTDLRGNIIYANPAFCEVAGYSAEELIGQPHNMVRHPDMPPAAFTDLWTHLKNDKPWMGMVKNLCKNKEYYWVQAYVMPLFDQAGTKIGYQSVRTCPTDQQIARAEQVYAKIKSKPDLKITTSSIATKLTLVSVLFSLSMLTTHFAPLPVMLQNALMVGFACALVASIAWLAAPIKKITQLTNNVYNNPLAQRVMTDSINETGAVELSTRMMNARMRTVVGRVEDSINTLIDVMRHTNESIAQTTAGIEQQNQESDMLATAAHQMSSTAHDVASNTAQTSEATLKTAALAKAGKGKVDEMIAGIQMLVNDVENASSASLELKKEAISIEKVVDIINGIAGQTNLLALNAAIEAARAGEQGRGFSVVADEVRVLAQRTTQSTSEIRRTVESIQNQVDLTAQAMERCHNHAAYNIQCAQEAGDAFQEANLAMTEISDRSTQVAAASEEQSAVSEEVSRNIHNIRDISEANKSAAERTSAASTDLSKLILDLKATVKAF</sequence>
<comment type="similarity">
    <text evidence="3">Belongs to the methyl-accepting chemotaxis (MCP) protein family.</text>
</comment>
<organism evidence="8 9">
    <name type="scientific">Neptunomonas qingdaonensis</name>
    <dbReference type="NCBI Taxonomy" id="1045558"/>
    <lineage>
        <taxon>Bacteria</taxon>
        <taxon>Pseudomonadati</taxon>
        <taxon>Pseudomonadota</taxon>
        <taxon>Gammaproteobacteria</taxon>
        <taxon>Oceanospirillales</taxon>
        <taxon>Oceanospirillaceae</taxon>
        <taxon>Neptunomonas</taxon>
    </lineage>
</organism>
<dbReference type="CDD" id="cd00130">
    <property type="entry name" value="PAS"/>
    <property type="match status" value="1"/>
</dbReference>
<accession>A0A1I2LP30</accession>
<dbReference type="PROSITE" id="PS50112">
    <property type="entry name" value="PAS"/>
    <property type="match status" value="1"/>
</dbReference>
<dbReference type="GO" id="GO:0006935">
    <property type="term" value="P:chemotaxis"/>
    <property type="evidence" value="ECO:0007669"/>
    <property type="project" value="UniProtKB-ARBA"/>
</dbReference>
<keyword evidence="2 4" id="KW-0807">Transducer</keyword>
<keyword evidence="9" id="KW-1185">Reference proteome</keyword>
<evidence type="ECO:0000256" key="3">
    <source>
        <dbReference type="ARBA" id="ARBA00029447"/>
    </source>
</evidence>
<evidence type="ECO:0000259" key="7">
    <source>
        <dbReference type="PROSITE" id="PS50112"/>
    </source>
</evidence>
<proteinExistence type="inferred from homology"/>
<evidence type="ECO:0000313" key="9">
    <source>
        <dbReference type="Proteomes" id="UP000198623"/>
    </source>
</evidence>
<dbReference type="InterPro" id="IPR004089">
    <property type="entry name" value="MCPsignal_dom"/>
</dbReference>
<dbReference type="STRING" id="1045558.SAMN05216175_101152"/>
<dbReference type="SUPFAM" id="SSF55785">
    <property type="entry name" value="PYP-like sensor domain (PAS domain)"/>
    <property type="match status" value="1"/>
</dbReference>
<keyword evidence="5" id="KW-0472">Membrane</keyword>
<dbReference type="InterPro" id="IPR000014">
    <property type="entry name" value="PAS"/>
</dbReference>
<feature type="domain" description="PAS" evidence="7">
    <location>
        <begin position="15"/>
        <end position="54"/>
    </location>
</feature>
<dbReference type="RefSeq" id="WP_090723126.1">
    <property type="nucleotide sequence ID" value="NZ_FOOU01000001.1"/>
</dbReference>
<dbReference type="Proteomes" id="UP000198623">
    <property type="component" value="Unassembled WGS sequence"/>
</dbReference>
<protein>
    <submittedName>
        <fullName evidence="8">Methyl-accepting chemotaxis sensory transducer with Pas/Pac sensor</fullName>
    </submittedName>
</protein>